<name>A0ABU1BM75_9BURK</name>
<dbReference type="InterPro" id="IPR011795">
    <property type="entry name" value="MerP"/>
</dbReference>
<dbReference type="InterPro" id="IPR001802">
    <property type="entry name" value="MerP/CopZ"/>
</dbReference>
<gene>
    <name evidence="5 8" type="primary">merP</name>
    <name evidence="8" type="ORF">Q8A64_02295</name>
</gene>
<dbReference type="PANTHER" id="PTHR46594:SF4">
    <property type="entry name" value="P-TYPE CATION-TRANSPORTING ATPASE"/>
    <property type="match status" value="1"/>
</dbReference>
<keyword evidence="9" id="KW-1185">Reference proteome</keyword>
<evidence type="ECO:0000256" key="2">
    <source>
        <dbReference type="ARBA" id="ARBA00022466"/>
    </source>
</evidence>
<evidence type="ECO:0000256" key="5">
    <source>
        <dbReference type="RuleBase" id="RU361212"/>
    </source>
</evidence>
<protein>
    <recommendedName>
        <fullName evidence="5">Periplasmic mercury ion-binding protein</fullName>
    </recommendedName>
</protein>
<keyword evidence="4 5" id="KW-0476">Mercury</keyword>
<feature type="domain" description="HMA" evidence="7">
    <location>
        <begin position="25"/>
        <end position="91"/>
    </location>
</feature>
<dbReference type="NCBIfam" id="TIGR02052">
    <property type="entry name" value="MerP"/>
    <property type="match status" value="1"/>
</dbReference>
<dbReference type="InterPro" id="IPR036163">
    <property type="entry name" value="HMA_dom_sf"/>
</dbReference>
<dbReference type="InterPro" id="IPR006121">
    <property type="entry name" value="HMA_dom"/>
</dbReference>
<sequence>MRTIFSLAAFVVATMASPITWAGPQTVTLDVPGMNCSTCPITVKKALTKLDGVEKVQTSLKEKKAVVTFNNDKVSADKLIAATTNAGFPSKVKTEK</sequence>
<proteinExistence type="predicted"/>
<dbReference type="EMBL" id="JAUYVH010000001">
    <property type="protein sequence ID" value="MDQ9169234.1"/>
    <property type="molecule type" value="Genomic_DNA"/>
</dbReference>
<comment type="caution">
    <text evidence="8">The sequence shown here is derived from an EMBL/GenBank/DDBJ whole genome shotgun (WGS) entry which is preliminary data.</text>
</comment>
<dbReference type="PRINTS" id="PR00946">
    <property type="entry name" value="HGSCAVENGER"/>
</dbReference>
<comment type="subcellular location">
    <subcellularLocation>
        <location evidence="1">Cell envelope</location>
    </subcellularLocation>
    <subcellularLocation>
        <location evidence="5">Periplasm</location>
    </subcellularLocation>
</comment>
<feature type="signal peptide" evidence="6">
    <location>
        <begin position="1"/>
        <end position="22"/>
    </location>
</feature>
<dbReference type="Gene3D" id="3.30.70.100">
    <property type="match status" value="1"/>
</dbReference>
<evidence type="ECO:0000259" key="7">
    <source>
        <dbReference type="PROSITE" id="PS50846"/>
    </source>
</evidence>
<dbReference type="Pfam" id="PF00403">
    <property type="entry name" value="HMA"/>
    <property type="match status" value="1"/>
</dbReference>
<evidence type="ECO:0000313" key="8">
    <source>
        <dbReference type="EMBL" id="MDQ9169234.1"/>
    </source>
</evidence>
<dbReference type="CDD" id="cd00371">
    <property type="entry name" value="HMA"/>
    <property type="match status" value="1"/>
</dbReference>
<comment type="function">
    <text evidence="5">Involved in mercury resistance. Acts as a mercury scavenger that specifically binds to a mercuric ion in the periplasm and probably passes it to the cytoplasmic mercuric reductase MerA via the mercuric transport protein MerT.</text>
</comment>
<feature type="chain" id="PRO_5047414653" description="Periplasmic mercury ion-binding protein" evidence="6">
    <location>
        <begin position="23"/>
        <end position="96"/>
    </location>
</feature>
<evidence type="ECO:0000256" key="6">
    <source>
        <dbReference type="SAM" id="SignalP"/>
    </source>
</evidence>
<dbReference type="Proteomes" id="UP001225596">
    <property type="component" value="Unassembled WGS sequence"/>
</dbReference>
<reference evidence="8 9" key="1">
    <citation type="submission" date="2023-08" db="EMBL/GenBank/DDBJ databases">
        <title>Oxalobacteraceae gen .nov., isolated from river sludge outside the plant.</title>
        <authorList>
            <person name="Zhao S.Y."/>
        </authorList>
    </citation>
    <scope>NUCLEOTIDE SEQUENCE [LARGE SCALE GENOMIC DNA]</scope>
    <source>
        <strain evidence="8 9">R-40</strain>
    </source>
</reference>
<evidence type="ECO:0000313" key="9">
    <source>
        <dbReference type="Proteomes" id="UP001225596"/>
    </source>
</evidence>
<keyword evidence="5" id="KW-0574">Periplasm</keyword>
<accession>A0ABU1BM75</accession>
<dbReference type="PANTHER" id="PTHR46594">
    <property type="entry name" value="P-TYPE CATION-TRANSPORTING ATPASE"/>
    <property type="match status" value="1"/>
</dbReference>
<evidence type="ECO:0000256" key="1">
    <source>
        <dbReference type="ARBA" id="ARBA00004196"/>
    </source>
</evidence>
<evidence type="ECO:0000256" key="4">
    <source>
        <dbReference type="ARBA" id="ARBA00022914"/>
    </source>
</evidence>
<dbReference type="SUPFAM" id="SSF55008">
    <property type="entry name" value="HMA, heavy metal-associated domain"/>
    <property type="match status" value="1"/>
</dbReference>
<keyword evidence="6" id="KW-0732">Signal</keyword>
<evidence type="ECO:0000256" key="3">
    <source>
        <dbReference type="ARBA" id="ARBA00022723"/>
    </source>
</evidence>
<keyword evidence="3 5" id="KW-0479">Metal-binding</keyword>
<keyword evidence="2 5" id="KW-0475">Mercuric resistance</keyword>
<dbReference type="RefSeq" id="WP_338435089.1">
    <property type="nucleotide sequence ID" value="NZ_JAUYVH010000001.1"/>
</dbReference>
<dbReference type="PROSITE" id="PS50846">
    <property type="entry name" value="HMA_2"/>
    <property type="match status" value="1"/>
</dbReference>
<organism evidence="8 9">
    <name type="scientific">Keguizhuia sedimenti</name>
    <dbReference type="NCBI Taxonomy" id="3064264"/>
    <lineage>
        <taxon>Bacteria</taxon>
        <taxon>Pseudomonadati</taxon>
        <taxon>Pseudomonadota</taxon>
        <taxon>Betaproteobacteria</taxon>
        <taxon>Burkholderiales</taxon>
        <taxon>Oxalobacteraceae</taxon>
        <taxon>Keguizhuia</taxon>
    </lineage>
</organism>